<evidence type="ECO:0000256" key="1">
    <source>
        <dbReference type="SAM" id="MobiDB-lite"/>
    </source>
</evidence>
<accession>A0A1H2TGA5</accession>
<gene>
    <name evidence="4" type="ORF">SAMN05216215_100390</name>
</gene>
<dbReference type="InterPro" id="IPR005183">
    <property type="entry name" value="DUF305_CopM-like"/>
</dbReference>
<dbReference type="AlphaFoldDB" id="A0A1H2TGA5"/>
<keyword evidence="2" id="KW-0732">Signal</keyword>
<evidence type="ECO:0000313" key="5">
    <source>
        <dbReference type="Proteomes" id="UP000199529"/>
    </source>
</evidence>
<dbReference type="STRING" id="418495.SAMN05216215_100390"/>
<dbReference type="PANTHER" id="PTHR36933:SF1">
    <property type="entry name" value="SLL0788 PROTEIN"/>
    <property type="match status" value="1"/>
</dbReference>
<evidence type="ECO:0000259" key="3">
    <source>
        <dbReference type="Pfam" id="PF03713"/>
    </source>
</evidence>
<dbReference type="InterPro" id="IPR012347">
    <property type="entry name" value="Ferritin-like"/>
</dbReference>
<dbReference type="Pfam" id="PF03713">
    <property type="entry name" value="DUF305"/>
    <property type="match status" value="1"/>
</dbReference>
<dbReference type="Proteomes" id="UP000199529">
    <property type="component" value="Unassembled WGS sequence"/>
</dbReference>
<dbReference type="PANTHER" id="PTHR36933">
    <property type="entry name" value="SLL0788 PROTEIN"/>
    <property type="match status" value="1"/>
</dbReference>
<dbReference type="EMBL" id="FNOK01000003">
    <property type="protein sequence ID" value="SDW42878.1"/>
    <property type="molecule type" value="Genomic_DNA"/>
</dbReference>
<dbReference type="PROSITE" id="PS51257">
    <property type="entry name" value="PROKAR_LIPOPROTEIN"/>
    <property type="match status" value="1"/>
</dbReference>
<organism evidence="4 5">
    <name type="scientific">Saccharopolyspora shandongensis</name>
    <dbReference type="NCBI Taxonomy" id="418495"/>
    <lineage>
        <taxon>Bacteria</taxon>
        <taxon>Bacillati</taxon>
        <taxon>Actinomycetota</taxon>
        <taxon>Actinomycetes</taxon>
        <taxon>Pseudonocardiales</taxon>
        <taxon>Pseudonocardiaceae</taxon>
        <taxon>Saccharopolyspora</taxon>
    </lineage>
</organism>
<dbReference type="Gene3D" id="1.20.1260.10">
    <property type="match status" value="1"/>
</dbReference>
<reference evidence="5" key="1">
    <citation type="submission" date="2016-10" db="EMBL/GenBank/DDBJ databases">
        <authorList>
            <person name="Varghese N."/>
            <person name="Submissions S."/>
        </authorList>
    </citation>
    <scope>NUCLEOTIDE SEQUENCE [LARGE SCALE GENOMIC DNA]</scope>
    <source>
        <strain evidence="5">CGMCC 4.3530</strain>
    </source>
</reference>
<keyword evidence="5" id="KW-1185">Reference proteome</keyword>
<feature type="chain" id="PRO_5011564118" evidence="2">
    <location>
        <begin position="24"/>
        <end position="209"/>
    </location>
</feature>
<dbReference type="RefSeq" id="WP_093261303.1">
    <property type="nucleotide sequence ID" value="NZ_FNOK01000003.1"/>
</dbReference>
<name>A0A1H2TGA5_9PSEU</name>
<dbReference type="OrthoDB" id="26872at2"/>
<evidence type="ECO:0000256" key="2">
    <source>
        <dbReference type="SAM" id="SignalP"/>
    </source>
</evidence>
<feature type="region of interest" description="Disordered" evidence="1">
    <location>
        <begin position="112"/>
        <end position="134"/>
    </location>
</feature>
<proteinExistence type="predicted"/>
<evidence type="ECO:0000313" key="4">
    <source>
        <dbReference type="EMBL" id="SDW42878.1"/>
    </source>
</evidence>
<feature type="domain" description="DUF305" evidence="3">
    <location>
        <begin position="54"/>
        <end position="204"/>
    </location>
</feature>
<protein>
    <submittedName>
        <fullName evidence="4">Uncharacterized conserved protein, DUF305 family</fullName>
    </submittedName>
</protein>
<feature type="signal peptide" evidence="2">
    <location>
        <begin position="1"/>
        <end position="23"/>
    </location>
</feature>
<sequence>MRRLTAALLLAVGALAGCATEQASPPVVLPGAPGDQPQVVASAAPERSTPVEVEADYVRMMIVHHQQAVEMTALSPERVQNPKVRALSERIGGAQGPEIGAMQGWLATRGLDEQTGHSGHGGHGGGHDHASMPGMATPEQLAQLENSRGADFDRLFLRLMIAHHEGALTMATDVMANGLDEQVHEMAQDVLVTQQDEINTMRALQAEVG</sequence>